<sequence>MPTHDRGDQGANRARRAGGATPARRSARRPRAPSRSPKALSLLRPEDVVDLQRDAGNRAVVTHLQRELEADSLAGKHAREPIPKGGPDVRPALQATYPALLGALTADQLAHWQKVVDHFTIAWHVDARLRQLWDDFAYYGTVREQHPDYLKERRRLLRAVPARPDEHLTVDVRLLLADDVRQPPEWDVKAETEFRQWAVEQITRRPLELSMRPTPGEALGQHPMPGIVHKTKGFVTADDLRNDYAEEYRRRVSDREELAKLREALKETTDVWHELQPMHVERSAINARRIGFGAVRHVSEALGEGSAPYPSVRIWDQPHDLIERAWPLLRERKYELAVPLIAMAEQATADAAKRFSAYENRVMTGAGIAVKWLNRLKTTGTIAAGIASGGLGLTGSALVAGGYTLTQEGLGRAAELHYGQRTNLGLASLLEAAGVSAVMTYLGGALQARFQVAIKARIDRIPDLAGTKLAELTASAMAAGTSSVYMTATETALKAVVEGKALPKNANELADLIVDGVVQNVAMDLGLARVNSRVAKEYEAWRGGAHGPAVTVPEPTGKDTGRAAPTVDVATAAGKGSGKASNGRLSDVAVRSLLTEGGGWQRLNAELQGGTGLGAGMPLPERQALISRFEAHREGLARNAGSVFDGTVVIVDVGAGRQVEVHFAGDGAAQRVHQATEYLDAKSPGWERQTEVRLVADPASTRSPTATTVGPGARDAGLVAAHLSPEARALAAELVPLYDSYRAMSPEARFDAVLAIANRQLTASGAPALIPNHIDNPTPDQLGRQPASTGELHINRDLVSQKDPTPEEFALVCDTIAHEARHHLQWFRMARLHIERTMPGKSYAEVQAARAAGDAVLKDFDPQTVKAAWEAQTGARPAEQFRAGDLHHDAAAAFYESVFGANRAARENIYFTHDVRAKELRMAMKRLEVLEGPNVPENDPQLVDARDRYQEAKALNDRAHNDYEMLIEEIDARTHGQDVARAILHDARMLPQARERARDAYRAFNDADRATKNPARTGRGTRATARSDAFKRYEEAMEALHRVQQRIEASAAAAAKAGAGGGGGPGGTSGGGASGGPP</sequence>
<reference evidence="3" key="1">
    <citation type="submission" date="2021-01" db="EMBL/GenBank/DDBJ databases">
        <title>Whole genome shotgun sequence of Cellulomonas chitinilytica NBRC 110799.</title>
        <authorList>
            <person name="Komaki H."/>
            <person name="Tamura T."/>
        </authorList>
    </citation>
    <scope>NUCLEOTIDE SEQUENCE</scope>
    <source>
        <strain evidence="3">NBRC 110799</strain>
    </source>
</reference>
<dbReference type="AlphaFoldDB" id="A0A919NYX9"/>
<evidence type="ECO:0000256" key="1">
    <source>
        <dbReference type="SAM" id="Coils"/>
    </source>
</evidence>
<evidence type="ECO:0000256" key="2">
    <source>
        <dbReference type="SAM" id="MobiDB-lite"/>
    </source>
</evidence>
<feature type="region of interest" description="Disordered" evidence="2">
    <location>
        <begin position="1052"/>
        <end position="1078"/>
    </location>
</feature>
<feature type="compositionally biased region" description="Gly residues" evidence="2">
    <location>
        <begin position="1058"/>
        <end position="1078"/>
    </location>
</feature>
<evidence type="ECO:0000313" key="3">
    <source>
        <dbReference type="EMBL" id="GIG20231.1"/>
    </source>
</evidence>
<comment type="caution">
    <text evidence="3">The sequence shown here is derived from an EMBL/GenBank/DDBJ whole genome shotgun (WGS) entry which is preliminary data.</text>
</comment>
<protein>
    <submittedName>
        <fullName evidence="3">Uncharacterized protein</fullName>
    </submittedName>
</protein>
<keyword evidence="1" id="KW-0175">Coiled coil</keyword>
<keyword evidence="4" id="KW-1185">Reference proteome</keyword>
<feature type="region of interest" description="Disordered" evidence="2">
    <location>
        <begin position="1"/>
        <end position="38"/>
    </location>
</feature>
<gene>
    <name evidence="3" type="ORF">Cch01nite_09550</name>
</gene>
<evidence type="ECO:0000313" key="4">
    <source>
        <dbReference type="Proteomes" id="UP000632740"/>
    </source>
</evidence>
<feature type="coiled-coil region" evidence="1">
    <location>
        <begin position="942"/>
        <end position="969"/>
    </location>
</feature>
<feature type="compositionally biased region" description="Low complexity" evidence="2">
    <location>
        <begin position="9"/>
        <end position="24"/>
    </location>
</feature>
<name>A0A919NYX9_9CELL</name>
<organism evidence="3 4">
    <name type="scientific">Cellulomonas chitinilytica</name>
    <dbReference type="NCBI Taxonomy" id="398759"/>
    <lineage>
        <taxon>Bacteria</taxon>
        <taxon>Bacillati</taxon>
        <taxon>Actinomycetota</taxon>
        <taxon>Actinomycetes</taxon>
        <taxon>Micrococcales</taxon>
        <taxon>Cellulomonadaceae</taxon>
        <taxon>Cellulomonas</taxon>
    </lineage>
</organism>
<dbReference type="Proteomes" id="UP000632740">
    <property type="component" value="Unassembled WGS sequence"/>
</dbReference>
<dbReference type="EMBL" id="BONK01000003">
    <property type="protein sequence ID" value="GIG20231.1"/>
    <property type="molecule type" value="Genomic_DNA"/>
</dbReference>
<accession>A0A919NYX9</accession>
<proteinExistence type="predicted"/>